<sequence>MSTEGAPEHLTQDQIDFYNENGYLVLDKVVPDEVCLKLRNEIKNIIDQDFDVEKHKTIFQTAKDRQQSTEYFLNSSGNISFFLEKDAHDEKGNLIRKQNIVNKIGHALHDKNEAFREFSFQDRFYNYAKALDPSMREPVIVQSMFIFKQPGIGGEVTPHQDSTFLYTPSPCLGLWFALEDATLENGCLWGIPKSQKRGLEKRWMRSEQDPNTLEFKTTSSCSASYDVDEAADHVNYVPLEVKKGGCVFIHGHFVHKSGKNTSDKSREIYTYHIIDNKEEYPKENWLQRPNWPTFWSDRVTA</sequence>
<dbReference type="InterPro" id="IPR008775">
    <property type="entry name" value="Phytyl_CoA_dOase-like"/>
</dbReference>
<organism evidence="4 5">
    <name type="scientific">Acrasis kona</name>
    <dbReference type="NCBI Taxonomy" id="1008807"/>
    <lineage>
        <taxon>Eukaryota</taxon>
        <taxon>Discoba</taxon>
        <taxon>Heterolobosea</taxon>
        <taxon>Tetramitia</taxon>
        <taxon>Eutetramitia</taxon>
        <taxon>Acrasidae</taxon>
        <taxon>Acrasis</taxon>
    </lineage>
</organism>
<keyword evidence="3" id="KW-0408">Iron</keyword>
<evidence type="ECO:0000313" key="4">
    <source>
        <dbReference type="EMBL" id="KAL0477425.1"/>
    </source>
</evidence>
<dbReference type="PANTHER" id="PTHR20883:SF15">
    <property type="entry name" value="PHYTANOYL-COA DIOXYGENASE DOMAIN-CONTAINING PROTEIN 1"/>
    <property type="match status" value="1"/>
</dbReference>
<dbReference type="SUPFAM" id="SSF51197">
    <property type="entry name" value="Clavaminate synthase-like"/>
    <property type="match status" value="1"/>
</dbReference>
<protein>
    <submittedName>
        <fullName evidence="4">Phytanoyl-CoA hydroxylase</fullName>
    </submittedName>
</protein>
<evidence type="ECO:0000256" key="1">
    <source>
        <dbReference type="ARBA" id="ARBA00001962"/>
    </source>
</evidence>
<evidence type="ECO:0000256" key="2">
    <source>
        <dbReference type="ARBA" id="ARBA00022723"/>
    </source>
</evidence>
<dbReference type="Proteomes" id="UP001431209">
    <property type="component" value="Unassembled WGS sequence"/>
</dbReference>
<dbReference type="Gene3D" id="2.60.120.620">
    <property type="entry name" value="q2cbj1_9rhob like domain"/>
    <property type="match status" value="1"/>
</dbReference>
<name>A0AAW2YJE3_9EUKA</name>
<comment type="caution">
    <text evidence="4">The sequence shown here is derived from an EMBL/GenBank/DDBJ whole genome shotgun (WGS) entry which is preliminary data.</text>
</comment>
<dbReference type="Pfam" id="PF05721">
    <property type="entry name" value="PhyH"/>
    <property type="match status" value="1"/>
</dbReference>
<dbReference type="AlphaFoldDB" id="A0AAW2YJE3"/>
<dbReference type="PANTHER" id="PTHR20883">
    <property type="entry name" value="PHYTANOYL-COA DIOXYGENASE DOMAIN CONTAINING 1"/>
    <property type="match status" value="1"/>
</dbReference>
<accession>A0AAW2YJE3</accession>
<evidence type="ECO:0000256" key="3">
    <source>
        <dbReference type="ARBA" id="ARBA00023004"/>
    </source>
</evidence>
<proteinExistence type="predicted"/>
<comment type="cofactor">
    <cofactor evidence="1">
        <name>Fe cation</name>
        <dbReference type="ChEBI" id="CHEBI:24875"/>
    </cofactor>
</comment>
<keyword evidence="2" id="KW-0479">Metal-binding</keyword>
<keyword evidence="5" id="KW-1185">Reference proteome</keyword>
<dbReference type="GO" id="GO:0046872">
    <property type="term" value="F:metal ion binding"/>
    <property type="evidence" value="ECO:0007669"/>
    <property type="project" value="UniProtKB-KW"/>
</dbReference>
<reference evidence="4 5" key="1">
    <citation type="submission" date="2024-03" db="EMBL/GenBank/DDBJ databases">
        <title>The Acrasis kona genome and developmental transcriptomes reveal deep origins of eukaryotic multicellular pathways.</title>
        <authorList>
            <person name="Sheikh S."/>
            <person name="Fu C.-J."/>
            <person name="Brown M.W."/>
            <person name="Baldauf S.L."/>
        </authorList>
    </citation>
    <scope>NUCLEOTIDE SEQUENCE [LARGE SCALE GENOMIC DNA]</scope>
    <source>
        <strain evidence="4 5">ATCC MYA-3509</strain>
    </source>
</reference>
<evidence type="ECO:0000313" key="5">
    <source>
        <dbReference type="Proteomes" id="UP001431209"/>
    </source>
</evidence>
<gene>
    <name evidence="4" type="ORF">AKO1_008505</name>
</gene>
<dbReference type="EMBL" id="JAOPGA020000170">
    <property type="protein sequence ID" value="KAL0477425.1"/>
    <property type="molecule type" value="Genomic_DNA"/>
</dbReference>